<keyword evidence="2" id="KW-0812">Transmembrane</keyword>
<reference evidence="5" key="1">
    <citation type="journal article" date="2019" name="Int. J. Syst. Evol. Microbiol.">
        <title>The Global Catalogue of Microorganisms (GCM) 10K type strain sequencing project: providing services to taxonomists for standard genome sequencing and annotation.</title>
        <authorList>
            <consortium name="The Broad Institute Genomics Platform"/>
            <consortium name="The Broad Institute Genome Sequencing Center for Infectious Disease"/>
            <person name="Wu L."/>
            <person name="Ma J."/>
        </authorList>
    </citation>
    <scope>NUCLEOTIDE SEQUENCE [LARGE SCALE GENOMIC DNA]</scope>
    <source>
        <strain evidence="5">JCM 18459</strain>
    </source>
</reference>
<feature type="compositionally biased region" description="Low complexity" evidence="1">
    <location>
        <begin position="191"/>
        <end position="240"/>
    </location>
</feature>
<evidence type="ECO:0000256" key="3">
    <source>
        <dbReference type="SAM" id="SignalP"/>
    </source>
</evidence>
<dbReference type="EMBL" id="BAABKG010000002">
    <property type="protein sequence ID" value="GAA5148223.1"/>
    <property type="molecule type" value="Genomic_DNA"/>
</dbReference>
<keyword evidence="5" id="KW-1185">Reference proteome</keyword>
<sequence>MRRLTLAAAPLLAAALGAAPLAPAHADARVDVVNDRGTGDADVRYRTTMTVTGRGFQVVPKGFGGVYVMFGWVDGAGRGSWRPSRGGLTGRDYRYIPDAEDASASQGYLRYVAFPGGSTAGEADTVLSRTGGFSVELVVPGPVFQSVDRDGAVAEVDCREVTCGVITIGAHGVANAANETFTPVRFGTVYDDAAPDTAPDTAPEAPEAPEAAGTNEPGEPADVADPTTAPTPTASADPDTVLATDAPSQAGEPARGEEAAAAPGLTVDRVTAVAGHAMTFTGRGFRPGEQVVGVLDDGIAALGPLVAGGSGEVAGVLQLPANLEVGTHELRLTGAASGVETLERFAVAAADAPTPEPVDAVPADAGGTAAAVFVAGAGAALLLALAGAVLTRRRARRTA</sequence>
<feature type="transmembrane region" description="Helical" evidence="2">
    <location>
        <begin position="369"/>
        <end position="390"/>
    </location>
</feature>
<feature type="region of interest" description="Disordered" evidence="1">
    <location>
        <begin position="191"/>
        <end position="263"/>
    </location>
</feature>
<evidence type="ECO:0000256" key="1">
    <source>
        <dbReference type="SAM" id="MobiDB-lite"/>
    </source>
</evidence>
<accession>A0ABP9PML3</accession>
<keyword evidence="3" id="KW-0732">Signal</keyword>
<dbReference type="Gene3D" id="2.60.40.230">
    <property type="entry name" value="Neocarzinostatin-like"/>
    <property type="match status" value="1"/>
</dbReference>
<proteinExistence type="predicted"/>
<feature type="chain" id="PRO_5046578609" evidence="3">
    <location>
        <begin position="27"/>
        <end position="399"/>
    </location>
</feature>
<keyword evidence="2" id="KW-1133">Transmembrane helix</keyword>
<gene>
    <name evidence="4" type="ORF">GCM10023340_21810</name>
</gene>
<dbReference type="RefSeq" id="WP_345458172.1">
    <property type="nucleotide sequence ID" value="NZ_BAABKG010000002.1"/>
</dbReference>
<dbReference type="Proteomes" id="UP001500221">
    <property type="component" value="Unassembled WGS sequence"/>
</dbReference>
<evidence type="ECO:0000256" key="2">
    <source>
        <dbReference type="SAM" id="Phobius"/>
    </source>
</evidence>
<feature type="signal peptide" evidence="3">
    <location>
        <begin position="1"/>
        <end position="26"/>
    </location>
</feature>
<protein>
    <submittedName>
        <fullName evidence="4">Uncharacterized protein</fullName>
    </submittedName>
</protein>
<evidence type="ECO:0000313" key="5">
    <source>
        <dbReference type="Proteomes" id="UP001500221"/>
    </source>
</evidence>
<comment type="caution">
    <text evidence="4">The sequence shown here is derived from an EMBL/GenBank/DDBJ whole genome shotgun (WGS) entry which is preliminary data.</text>
</comment>
<name>A0ABP9PML3_9ACTN</name>
<evidence type="ECO:0000313" key="4">
    <source>
        <dbReference type="EMBL" id="GAA5148223.1"/>
    </source>
</evidence>
<keyword evidence="2" id="KW-0472">Membrane</keyword>
<organism evidence="4 5">
    <name type="scientific">Nocardioides marinquilinus</name>
    <dbReference type="NCBI Taxonomy" id="1210400"/>
    <lineage>
        <taxon>Bacteria</taxon>
        <taxon>Bacillati</taxon>
        <taxon>Actinomycetota</taxon>
        <taxon>Actinomycetes</taxon>
        <taxon>Propionibacteriales</taxon>
        <taxon>Nocardioidaceae</taxon>
        <taxon>Nocardioides</taxon>
    </lineage>
</organism>